<dbReference type="GO" id="GO:0008233">
    <property type="term" value="F:peptidase activity"/>
    <property type="evidence" value="ECO:0007669"/>
    <property type="project" value="UniProtKB-KW"/>
</dbReference>
<dbReference type="InterPro" id="IPR006433">
    <property type="entry name" value="Prohead_protease"/>
</dbReference>
<dbReference type="EMBL" id="CP144918">
    <property type="protein sequence ID" value="WWA47055.1"/>
    <property type="molecule type" value="Genomic_DNA"/>
</dbReference>
<accession>A0ABZ2D9L2</accession>
<feature type="domain" description="Prohead serine protease" evidence="4">
    <location>
        <begin position="25"/>
        <end position="177"/>
    </location>
</feature>
<dbReference type="Pfam" id="PF04586">
    <property type="entry name" value="Peptidase_S78"/>
    <property type="match status" value="1"/>
</dbReference>
<protein>
    <submittedName>
        <fullName evidence="5">HK97 family phage prohead protease</fullName>
    </submittedName>
</protein>
<keyword evidence="3" id="KW-0378">Hydrolase</keyword>
<dbReference type="InterPro" id="IPR054613">
    <property type="entry name" value="Peptidase_S78_dom"/>
</dbReference>
<dbReference type="GO" id="GO:0006508">
    <property type="term" value="P:proteolysis"/>
    <property type="evidence" value="ECO:0007669"/>
    <property type="project" value="UniProtKB-KW"/>
</dbReference>
<dbReference type="Proteomes" id="UP001335183">
    <property type="component" value="Chromosome"/>
</dbReference>
<keyword evidence="2 5" id="KW-0645">Protease</keyword>
<dbReference type="NCBIfam" id="TIGR01543">
    <property type="entry name" value="proheadase_HK97"/>
    <property type="match status" value="1"/>
</dbReference>
<gene>
    <name evidence="5" type="ORF">V5F89_12425</name>
</gene>
<keyword evidence="1" id="KW-1188">Viral release from host cell</keyword>
<proteinExistence type="predicted"/>
<evidence type="ECO:0000313" key="6">
    <source>
        <dbReference type="Proteomes" id="UP001335183"/>
    </source>
</evidence>
<keyword evidence="6" id="KW-1185">Reference proteome</keyword>
<dbReference type="RefSeq" id="WP_338445946.1">
    <property type="nucleotide sequence ID" value="NZ_CP144918.1"/>
</dbReference>
<evidence type="ECO:0000313" key="5">
    <source>
        <dbReference type="EMBL" id="WWA47055.1"/>
    </source>
</evidence>
<sequence length="206" mass="23338">MATPTPKTDGRETRTFTKGLELRFASGDGGSKTTKGYACLFDNVTSIGGYWQERFAKGAFTNSLGDRDVVALHSHDDGRPMGRMSRDTLRIKEDDKGLAFENDLPDTQDGRDLATSIDRGDIEGMSFRFRALKEEWDETQDPPMRTIIEAELYEITYTAFPAYPDTEVGMRSLEHARQERRQHNQAGAIGRIAARRMKLAQRDRRI</sequence>
<evidence type="ECO:0000256" key="1">
    <source>
        <dbReference type="ARBA" id="ARBA00022612"/>
    </source>
</evidence>
<evidence type="ECO:0000259" key="4">
    <source>
        <dbReference type="Pfam" id="PF04586"/>
    </source>
</evidence>
<name>A0ABZ2D9L2_9SPHN</name>
<reference evidence="5 6" key="1">
    <citation type="submission" date="2024-02" db="EMBL/GenBank/DDBJ databases">
        <title>The whole genome sequence of five bacterial samples isolated from Abu Dhabi Sabkha-shore region.</title>
        <authorList>
            <person name="Sudalaimuthuasari N."/>
            <person name="Sarfraz B."/>
            <person name="Tuyisabe J.D."/>
            <person name="Mugisha Ntwali L.D.M."/>
            <person name="Ali A.I.A.A."/>
            <person name="Almansoori S.Z.A."/>
            <person name="Alajami H.S.A."/>
            <person name="Almeqbaali A.A.S."/>
            <person name="Kundu B."/>
            <person name="Saeed E.E."/>
            <person name="Sukumarinath V."/>
            <person name="Mishra A.K."/>
            <person name="Hazzouri K.M."/>
            <person name="Almaskari R."/>
            <person name="Sharma A.K."/>
            <person name="Amiri K.M.A."/>
        </authorList>
    </citation>
    <scope>NUCLEOTIDE SEQUENCE [LARGE SCALE GENOMIC DNA]</scope>
    <source>
        <strain evidence="6">kcgeb_sd</strain>
    </source>
</reference>
<organism evidence="5 6">
    <name type="scientific">Pelagerythrobacter marensis</name>
    <dbReference type="NCBI Taxonomy" id="543877"/>
    <lineage>
        <taxon>Bacteria</taxon>
        <taxon>Pseudomonadati</taxon>
        <taxon>Pseudomonadota</taxon>
        <taxon>Alphaproteobacteria</taxon>
        <taxon>Sphingomonadales</taxon>
        <taxon>Erythrobacteraceae</taxon>
        <taxon>Pelagerythrobacter</taxon>
    </lineage>
</organism>
<evidence type="ECO:0000256" key="2">
    <source>
        <dbReference type="ARBA" id="ARBA00022670"/>
    </source>
</evidence>
<evidence type="ECO:0000256" key="3">
    <source>
        <dbReference type="ARBA" id="ARBA00022801"/>
    </source>
</evidence>